<protein>
    <submittedName>
        <fullName evidence="1">Uncharacterized protein</fullName>
    </submittedName>
</protein>
<proteinExistence type="predicted"/>
<dbReference type="Proteomes" id="UP001518989">
    <property type="component" value="Unassembled WGS sequence"/>
</dbReference>
<keyword evidence="2" id="KW-1185">Reference proteome</keyword>
<accession>A0ABS3KT71</accession>
<gene>
    <name evidence="1" type="ORF">IAI61_16610</name>
</gene>
<sequence>MPPALCIAVVVPSLPRHGAAGRRHALRVAGALAACGCDVLLVAEHLPPETPGGLRTLAALPPGPPDWLLLAAPAEQGDNMIAAALARAPGTRLCLLEPDDWPPAWPAALAPGGGMLLGGTAVVASLPGWRVELWPPDAAPALLADILLRGAEAVAPRPGTATASSSENALMPLRLGAAHRSSGGDLLLSLRAVWPGPVRELRAHSPGGPVLPLLWTQAGDDVVDAVVIAPPGLDRHPVVLRAIGEFGQLRQQMRLDNPPPPPAAAAGCTLHADTIADGWRLLHGEARAAAPLAALRFSPDGQRWLDATLLPAAGGATGFVLEYRPEPQDEPDQARLLLLGEGHVALDLLVGWPPRPGRHRPGPAVFGVANGLQAVAAGLAARVPGLRAVLADDPALLDQLRILPPEAGIALLPFTEAEAAAWAHRAGGLALAESVPAVPDPALSATAPVLALDGIGAPPDLLARAIAAALPVAARAGLQLAVVVDAPPLEPLARLRARLDLPEEVLPVWPQGLAAAGPDSVRALADLGAGHGVPAAVALARGIPAGLWTELALPGVVRPWPALPLPAILALPSGKKAGEENSPEPPTVFD</sequence>
<evidence type="ECO:0000313" key="2">
    <source>
        <dbReference type="Proteomes" id="UP001518989"/>
    </source>
</evidence>
<dbReference type="RefSeq" id="WP_207418818.1">
    <property type="nucleotide sequence ID" value="NZ_CP061177.1"/>
</dbReference>
<reference evidence="1 2" key="1">
    <citation type="submission" date="2020-09" db="EMBL/GenBank/DDBJ databases">
        <title>Roseomonas.</title>
        <authorList>
            <person name="Zhu W."/>
        </authorList>
    </citation>
    <scope>NUCLEOTIDE SEQUENCE [LARGE SCALE GENOMIC DNA]</scope>
    <source>
        <strain evidence="1 2">573</strain>
    </source>
</reference>
<name>A0ABS3KT71_9PROT</name>
<evidence type="ECO:0000313" key="1">
    <source>
        <dbReference type="EMBL" id="MBO1080668.1"/>
    </source>
</evidence>
<comment type="caution">
    <text evidence="1">The sequence shown here is derived from an EMBL/GenBank/DDBJ whole genome shotgun (WGS) entry which is preliminary data.</text>
</comment>
<dbReference type="EMBL" id="JACTNG010000009">
    <property type="protein sequence ID" value="MBO1080668.1"/>
    <property type="molecule type" value="Genomic_DNA"/>
</dbReference>
<organism evidence="1 2">
    <name type="scientific">Roseomonas haemaphysalidis</name>
    <dbReference type="NCBI Taxonomy" id="2768162"/>
    <lineage>
        <taxon>Bacteria</taxon>
        <taxon>Pseudomonadati</taxon>
        <taxon>Pseudomonadota</taxon>
        <taxon>Alphaproteobacteria</taxon>
        <taxon>Acetobacterales</taxon>
        <taxon>Roseomonadaceae</taxon>
        <taxon>Roseomonas</taxon>
    </lineage>
</organism>